<dbReference type="InterPro" id="IPR036188">
    <property type="entry name" value="FAD/NAD-bd_sf"/>
</dbReference>
<dbReference type="InterPro" id="IPR002938">
    <property type="entry name" value="FAD-bd"/>
</dbReference>
<gene>
    <name evidence="6" type="ORF">KSF_069130</name>
</gene>
<keyword evidence="4" id="KW-0812">Transmembrane</keyword>
<evidence type="ECO:0000256" key="4">
    <source>
        <dbReference type="SAM" id="Phobius"/>
    </source>
</evidence>
<keyword evidence="3" id="KW-0274">FAD</keyword>
<dbReference type="PANTHER" id="PTHR43004:SF19">
    <property type="entry name" value="BINDING MONOOXYGENASE, PUTATIVE (JCVI)-RELATED"/>
    <property type="match status" value="1"/>
</dbReference>
<dbReference type="PRINTS" id="PR00420">
    <property type="entry name" value="RNGMNOXGNASE"/>
</dbReference>
<sequence length="528" mass="57652">MSMEQYDETVPVVIVGGSLVGLSTALFLAWRSIPCLLVERHVGISPFVRAGGFNPRTLEIYRSVGLEATIRAAAPEMLKDMRIVRVETLAGKELGTFLENTSDYSMPASPVAGSIIPQNILEPLLNEHARKYGADLRFNTDCVSCEQDADGVSCIIRDLSSGEERRVRARYLVAADGNKSAIRNKLGIGVQGPGTLAHQMNLLFRADVRPALRGRRFLVCFVASVQGMYSGSNDHGGILSVPYDPEKESEQDFRGERGVELIRAAVGIPDLAVEVLDTLTWEMADWLADHFQQGRIFLAGDSAHVMPPTGGYGANTGIADAHNLAWKLAAVINGQAGPDLLSTYGPERRAASRLAVEQAFLNYIERINPERAHQATVEKIAYDIPIFGYLYHSIAVCSEDTDPYEDANFPTGRPGARAPHIVLERAGELLSTLDLFGRDFILLTGAQGQMWRESAARIAPQLGLTLDTYGIDVDVIDVEGRFSSAYGVTTTGATLIRPDGFIAWRAHEAGEQPEQELGRVLRRVLCRS</sequence>
<organism evidence="6 7">
    <name type="scientific">Reticulibacter mediterranei</name>
    <dbReference type="NCBI Taxonomy" id="2778369"/>
    <lineage>
        <taxon>Bacteria</taxon>
        <taxon>Bacillati</taxon>
        <taxon>Chloroflexota</taxon>
        <taxon>Ktedonobacteria</taxon>
        <taxon>Ktedonobacterales</taxon>
        <taxon>Reticulibacteraceae</taxon>
        <taxon>Reticulibacter</taxon>
    </lineage>
</organism>
<dbReference type="Gene3D" id="3.40.30.120">
    <property type="match status" value="1"/>
</dbReference>
<reference evidence="6" key="1">
    <citation type="submission" date="2020-10" db="EMBL/GenBank/DDBJ databases">
        <title>Taxonomic study of unclassified bacteria belonging to the class Ktedonobacteria.</title>
        <authorList>
            <person name="Yabe S."/>
            <person name="Wang C.M."/>
            <person name="Zheng Y."/>
            <person name="Sakai Y."/>
            <person name="Cavaletti L."/>
            <person name="Monciardini P."/>
            <person name="Donadio S."/>
        </authorList>
    </citation>
    <scope>NUCLEOTIDE SEQUENCE</scope>
    <source>
        <strain evidence="6">ID150040</strain>
    </source>
</reference>
<dbReference type="InterPro" id="IPR050641">
    <property type="entry name" value="RIFMO-like"/>
</dbReference>
<comment type="caution">
    <text evidence="6">The sequence shown here is derived from an EMBL/GenBank/DDBJ whole genome shotgun (WGS) entry which is preliminary data.</text>
</comment>
<evidence type="ECO:0000313" key="7">
    <source>
        <dbReference type="Proteomes" id="UP000597444"/>
    </source>
</evidence>
<protein>
    <submittedName>
        <fullName evidence="6">FAD-dependent oxidoreductase</fullName>
    </submittedName>
</protein>
<evidence type="ECO:0000256" key="1">
    <source>
        <dbReference type="ARBA" id="ARBA00001974"/>
    </source>
</evidence>
<keyword evidence="4" id="KW-0472">Membrane</keyword>
<proteinExistence type="predicted"/>
<evidence type="ECO:0000313" key="6">
    <source>
        <dbReference type="EMBL" id="GHO96865.1"/>
    </source>
</evidence>
<dbReference type="GO" id="GO:0071949">
    <property type="term" value="F:FAD binding"/>
    <property type="evidence" value="ECO:0007669"/>
    <property type="project" value="InterPro"/>
</dbReference>
<dbReference type="EMBL" id="BNJK01000001">
    <property type="protein sequence ID" value="GHO96865.1"/>
    <property type="molecule type" value="Genomic_DNA"/>
</dbReference>
<dbReference type="Proteomes" id="UP000597444">
    <property type="component" value="Unassembled WGS sequence"/>
</dbReference>
<evidence type="ECO:0000256" key="3">
    <source>
        <dbReference type="ARBA" id="ARBA00022827"/>
    </source>
</evidence>
<dbReference type="Pfam" id="PF01494">
    <property type="entry name" value="FAD_binding_3"/>
    <property type="match status" value="1"/>
</dbReference>
<evidence type="ECO:0000256" key="2">
    <source>
        <dbReference type="ARBA" id="ARBA00022630"/>
    </source>
</evidence>
<accession>A0A8J3N5Y1</accession>
<feature type="transmembrane region" description="Helical" evidence="4">
    <location>
        <begin position="12"/>
        <end position="30"/>
    </location>
</feature>
<feature type="domain" description="FAD-binding" evidence="5">
    <location>
        <begin position="10"/>
        <end position="358"/>
    </location>
</feature>
<dbReference type="GO" id="GO:0016709">
    <property type="term" value="F:oxidoreductase activity, acting on paired donors, with incorporation or reduction of molecular oxygen, NAD(P)H as one donor, and incorporation of one atom of oxygen"/>
    <property type="evidence" value="ECO:0007669"/>
    <property type="project" value="UniProtKB-ARBA"/>
</dbReference>
<dbReference type="Gene3D" id="3.50.50.60">
    <property type="entry name" value="FAD/NAD(P)-binding domain"/>
    <property type="match status" value="1"/>
</dbReference>
<keyword evidence="7" id="KW-1185">Reference proteome</keyword>
<dbReference type="Gene3D" id="3.30.9.10">
    <property type="entry name" value="D-Amino Acid Oxidase, subunit A, domain 2"/>
    <property type="match status" value="1"/>
</dbReference>
<comment type="cofactor">
    <cofactor evidence="1">
        <name>FAD</name>
        <dbReference type="ChEBI" id="CHEBI:57692"/>
    </cofactor>
</comment>
<dbReference type="AlphaFoldDB" id="A0A8J3N5Y1"/>
<name>A0A8J3N5Y1_9CHLR</name>
<dbReference type="RefSeq" id="WP_220207458.1">
    <property type="nucleotide sequence ID" value="NZ_BNJK01000001.1"/>
</dbReference>
<dbReference type="SUPFAM" id="SSF51905">
    <property type="entry name" value="FAD/NAD(P)-binding domain"/>
    <property type="match status" value="1"/>
</dbReference>
<keyword evidence="2" id="KW-0285">Flavoprotein</keyword>
<keyword evidence="4" id="KW-1133">Transmembrane helix</keyword>
<dbReference type="PANTHER" id="PTHR43004">
    <property type="entry name" value="TRK SYSTEM POTASSIUM UPTAKE PROTEIN"/>
    <property type="match status" value="1"/>
</dbReference>
<evidence type="ECO:0000259" key="5">
    <source>
        <dbReference type="Pfam" id="PF01494"/>
    </source>
</evidence>
<dbReference type="Pfam" id="PF21274">
    <property type="entry name" value="Rng_hyd_C"/>
    <property type="match status" value="1"/>
</dbReference>